<keyword evidence="11" id="KW-0227">DNA damage</keyword>
<dbReference type="GO" id="GO:0005634">
    <property type="term" value="C:nucleus"/>
    <property type="evidence" value="ECO:0007669"/>
    <property type="project" value="UniProtKB-SubCell"/>
</dbReference>
<dbReference type="InterPro" id="IPR021772">
    <property type="entry name" value="WDR48/Bun107"/>
</dbReference>
<dbReference type="Gene3D" id="2.130.10.10">
    <property type="entry name" value="YVTN repeat-like/Quinoprotein amine dehydrogenase"/>
    <property type="match status" value="2"/>
</dbReference>
<dbReference type="PRINTS" id="PR00320">
    <property type="entry name" value="GPROTEINBRPT"/>
</dbReference>
<keyword evidence="8 19" id="KW-0853">WD repeat</keyword>
<dbReference type="FunCoup" id="G1SNZ2">
    <property type="interactions" value="4271"/>
</dbReference>
<evidence type="ECO:0000256" key="20">
    <source>
        <dbReference type="SAM" id="MobiDB-lite"/>
    </source>
</evidence>
<dbReference type="InterPro" id="IPR019775">
    <property type="entry name" value="WD40_repeat_CS"/>
</dbReference>
<evidence type="ECO:0000256" key="13">
    <source>
        <dbReference type="ARBA" id="ARBA00023125"/>
    </source>
</evidence>
<dbReference type="GO" id="GO:0003690">
    <property type="term" value="F:double-stranded DNA binding"/>
    <property type="evidence" value="ECO:0007669"/>
    <property type="project" value="Ensembl"/>
</dbReference>
<keyword evidence="10" id="KW-0967">Endosome</keyword>
<reference evidence="21" key="2">
    <citation type="submission" date="2025-08" db="UniProtKB">
        <authorList>
            <consortium name="Ensembl"/>
        </authorList>
    </citation>
    <scope>IDENTIFICATION</scope>
    <source>
        <strain evidence="21">Thorbecke</strain>
    </source>
</reference>
<dbReference type="GO" id="GO:0005770">
    <property type="term" value="C:late endosome"/>
    <property type="evidence" value="ECO:0007669"/>
    <property type="project" value="UniProtKB-SubCell"/>
</dbReference>
<evidence type="ECO:0000256" key="4">
    <source>
        <dbReference type="ARBA" id="ARBA00004603"/>
    </source>
</evidence>
<evidence type="ECO:0000256" key="14">
    <source>
        <dbReference type="ARBA" id="ARBA00023204"/>
    </source>
</evidence>
<evidence type="ECO:0000256" key="3">
    <source>
        <dbReference type="ARBA" id="ARBA00004496"/>
    </source>
</evidence>
<accession>G1SNZ2</accession>
<dbReference type="GO" id="GO:0043130">
    <property type="term" value="F:ubiquitin binding"/>
    <property type="evidence" value="ECO:0007669"/>
    <property type="project" value="TreeGrafter"/>
</dbReference>
<dbReference type="GeneTree" id="ENSGT00920000149157"/>
<evidence type="ECO:0000256" key="19">
    <source>
        <dbReference type="PROSITE-ProRule" id="PRU00221"/>
    </source>
</evidence>
<reference evidence="21" key="3">
    <citation type="submission" date="2025-09" db="UniProtKB">
        <authorList>
            <consortium name="Ensembl"/>
        </authorList>
    </citation>
    <scope>IDENTIFICATION</scope>
    <source>
        <strain evidence="21">Thorbecke</strain>
    </source>
</reference>
<feature type="repeat" description="WD" evidence="19">
    <location>
        <begin position="396"/>
        <end position="437"/>
    </location>
</feature>
<evidence type="ECO:0000256" key="17">
    <source>
        <dbReference type="ARBA" id="ARBA00031683"/>
    </source>
</evidence>
<feature type="repeat" description="WD" evidence="19">
    <location>
        <begin position="216"/>
        <end position="250"/>
    </location>
</feature>
<sequence length="867" mass="96251">MDGWMQAELRKSSLGTILPGVSSRLPVTSVRLLLKWRFCTSCRLSHLLCKGFLQSLEADLEILCIFSGVVSNQWVSLPPLPGPALARLTFEALSSRLTVEVLSCVLQEAAGERRPAGSGAAPACALKSNSSSITTIPAPPSPQGRGSRRRAQAAPPSAAPYTCPWPKGKRRDTRPAAATSGSDVGVSTCKMAAHHRQNTAGRRKVQVSYVIRDEVEKYNRNGVNALQLDPALNRLFTAGRDSIIRIWSVNQHKQDPYIASMEHHTDWVNDIVLCCNGKTLISASSDTTVKVWNAHKGFCMSTLRTHKDYVKALAYAKDKELVASAGLDRQIFLWDVNTLTALTASNNTVTTSSLSGNKDSIYSLAMNQLGTIIVSGSTEKVLRVWDPRTCAKLMKLKGHTDNVKALLLNRDGTQCLSGSSDGTIRLWSLGQQRCIATYRVHDEGVWALQVNDAFTHVYSGGRDRKIYCTDLRNPDIRVLICEEKAPVLKMELDRSADPAPAIWVATTKSTVNKWTLKGIHNFRASGDYDNDCTNPITPLCTQPDQVIKGGASIIQCHILNDKRHILTKDTNNNVAYWDVLKACKVEDLGKVDFEDEIKKRFKMVYVPNWFSVDLKTGMLTITLDESDCFAAWVSAKDAGFSSPDGSDPKLNLGGLLLQALLEYWPRTHVNPMDEEENEVNHVNGEQENRVQKGNGYFQVPPHTPVIFGEAGGRTLFRLLCRDSGGETESMLLNETVPQWVIDITVDKNMPKFNKIPFYLQPHASSGAKTLKKDRLSASDMLQVRKVMEHVYEKIINLDNESQTTSSSNNEKPGEQEKEEDIAVLAEEKIELLCQDQVLDPNMDLRTVKHFIWKSGGDLTLHYRQKST</sequence>
<feature type="compositionally biased region" description="Low complexity" evidence="20">
    <location>
        <begin position="799"/>
        <end position="810"/>
    </location>
</feature>
<dbReference type="InterPro" id="IPR036322">
    <property type="entry name" value="WD40_repeat_dom_sf"/>
</dbReference>
<dbReference type="AlphaFoldDB" id="G1SNZ2"/>
<dbReference type="FunFam" id="2.130.10.10:FF:000054">
    <property type="entry name" value="Putative WD repeat-containing protein 48"/>
    <property type="match status" value="1"/>
</dbReference>
<dbReference type="GO" id="GO:0035800">
    <property type="term" value="F:deubiquitinase activator activity"/>
    <property type="evidence" value="ECO:0007669"/>
    <property type="project" value="Ensembl"/>
</dbReference>
<dbReference type="PaxDb" id="9986-ENSOCUP00000004736"/>
<feature type="region of interest" description="Disordered" evidence="20">
    <location>
        <begin position="130"/>
        <end position="184"/>
    </location>
</feature>
<evidence type="ECO:0000256" key="8">
    <source>
        <dbReference type="ARBA" id="ARBA00022574"/>
    </source>
</evidence>
<dbReference type="SMART" id="SM00320">
    <property type="entry name" value="WD40"/>
    <property type="match status" value="7"/>
</dbReference>
<evidence type="ECO:0000256" key="18">
    <source>
        <dbReference type="ARBA" id="ARBA00049668"/>
    </source>
</evidence>
<dbReference type="PROSITE" id="PS50294">
    <property type="entry name" value="WD_REPEATS_REGION"/>
    <property type="match status" value="4"/>
</dbReference>
<dbReference type="InterPro" id="IPR001680">
    <property type="entry name" value="WD40_rpt"/>
</dbReference>
<evidence type="ECO:0000256" key="2">
    <source>
        <dbReference type="ARBA" id="ARBA00004371"/>
    </source>
</evidence>
<dbReference type="eggNOG" id="KOG0308">
    <property type="taxonomic scope" value="Eukaryota"/>
</dbReference>
<name>G1SNZ2_RABIT</name>
<dbReference type="HOGENOM" id="CLU_014960_0_1_1"/>
<evidence type="ECO:0000256" key="7">
    <source>
        <dbReference type="ARBA" id="ARBA00022490"/>
    </source>
</evidence>
<dbReference type="Ensembl" id="ENSOCUT00000005461.4">
    <property type="protein sequence ID" value="ENSOCUP00000004736.3"/>
    <property type="gene ID" value="ENSOCUG00000005460.4"/>
</dbReference>
<evidence type="ECO:0000313" key="22">
    <source>
        <dbReference type="Proteomes" id="UP000001811"/>
    </source>
</evidence>
<dbReference type="GO" id="GO:0046427">
    <property type="term" value="P:positive regulation of receptor signaling pathway via JAK-STAT"/>
    <property type="evidence" value="ECO:0007669"/>
    <property type="project" value="Ensembl"/>
</dbReference>
<dbReference type="PROSITE" id="PS50082">
    <property type="entry name" value="WD_REPEATS_2"/>
    <property type="match status" value="5"/>
</dbReference>
<dbReference type="CDD" id="cd00200">
    <property type="entry name" value="WD40"/>
    <property type="match status" value="1"/>
</dbReference>
<dbReference type="STRING" id="9986.ENSOCUP00000004736"/>
<evidence type="ECO:0000256" key="9">
    <source>
        <dbReference type="ARBA" id="ARBA00022737"/>
    </source>
</evidence>
<evidence type="ECO:0000256" key="10">
    <source>
        <dbReference type="ARBA" id="ARBA00022753"/>
    </source>
</evidence>
<dbReference type="SMR" id="G1SNZ2"/>
<dbReference type="GO" id="GO:0000724">
    <property type="term" value="P:double-strand break repair via homologous recombination"/>
    <property type="evidence" value="ECO:0007669"/>
    <property type="project" value="TreeGrafter"/>
</dbReference>
<gene>
    <name evidence="21" type="primary">WDR48</name>
</gene>
<proteinExistence type="inferred from homology"/>
<dbReference type="GO" id="GO:0007259">
    <property type="term" value="P:cell surface receptor signaling pathway via JAK-STAT"/>
    <property type="evidence" value="ECO:0007669"/>
    <property type="project" value="Ensembl"/>
</dbReference>
<dbReference type="EMBL" id="AAGW02056165">
    <property type="status" value="NOT_ANNOTATED_CDS"/>
    <property type="molecule type" value="Genomic_DNA"/>
</dbReference>
<dbReference type="GO" id="GO:0003697">
    <property type="term" value="F:single-stranded DNA binding"/>
    <property type="evidence" value="ECO:0007669"/>
    <property type="project" value="Ensembl"/>
</dbReference>
<dbReference type="InterPro" id="IPR051246">
    <property type="entry name" value="WDR48"/>
</dbReference>
<organism evidence="21 22">
    <name type="scientific">Oryctolagus cuniculus</name>
    <name type="common">Rabbit</name>
    <dbReference type="NCBI Taxonomy" id="9986"/>
    <lineage>
        <taxon>Eukaryota</taxon>
        <taxon>Metazoa</taxon>
        <taxon>Chordata</taxon>
        <taxon>Craniata</taxon>
        <taxon>Vertebrata</taxon>
        <taxon>Euteleostomi</taxon>
        <taxon>Mammalia</taxon>
        <taxon>Eutheria</taxon>
        <taxon>Euarchontoglires</taxon>
        <taxon>Glires</taxon>
        <taxon>Lagomorpha</taxon>
        <taxon>Leporidae</taxon>
        <taxon>Oryctolagus</taxon>
    </lineage>
</organism>
<keyword evidence="12" id="KW-0833">Ubl conjugation pathway</keyword>
<keyword evidence="22" id="KW-1185">Reference proteome</keyword>
<keyword evidence="9" id="KW-0677">Repeat</keyword>
<comment type="subunit">
    <text evidence="18">Interacts with USP46. Interacts with USP1. Interacts with USP12. Component of the USP12-WDR20-WDR48 deubiquitinating complex. Component of the USP12-DMWD-WDR48 deubiquitinating complex. Interacts with PHLPP1. Interacts with RAD51AP1; the interaction is direct and promotes formation of a trimeric complex with RAD51 via RAD51AP1. Interacts with ATAD5; the interaction regulates USP1-mediated PCNA deubiquitination. Interacts with RAD51; the interaction is enhanced under replication stress. Interacts with ITCH; the interaction is more efficient when both USP12 and WDR48/UAF1 are involved and may facilitate recruitment of the USP12 deubiquitinating complex to Notch.</text>
</comment>
<comment type="similarity">
    <text evidence="5">Belongs to the WD repeat WDR48 family.</text>
</comment>
<dbReference type="Bgee" id="ENSOCUG00000005460">
    <property type="expression patterns" value="Expressed in testis and 17 other cell types or tissues"/>
</dbReference>
<evidence type="ECO:0000256" key="15">
    <source>
        <dbReference type="ARBA" id="ARBA00023228"/>
    </source>
</evidence>
<dbReference type="FunFam" id="2.130.10.10:FF:002031">
    <property type="entry name" value="WD repeat domain 48b"/>
    <property type="match status" value="1"/>
</dbReference>
<dbReference type="GO" id="GO:1905168">
    <property type="term" value="P:positive regulation of double-strand break repair via homologous recombination"/>
    <property type="evidence" value="ECO:0007669"/>
    <property type="project" value="Ensembl"/>
</dbReference>
<keyword evidence="16" id="KW-0539">Nucleus</keyword>
<evidence type="ECO:0000256" key="11">
    <source>
        <dbReference type="ARBA" id="ARBA00022763"/>
    </source>
</evidence>
<evidence type="ECO:0000256" key="12">
    <source>
        <dbReference type="ARBA" id="ARBA00022786"/>
    </source>
</evidence>
<dbReference type="InterPro" id="IPR020472">
    <property type="entry name" value="WD40_PAC1"/>
</dbReference>
<dbReference type="GO" id="GO:0005764">
    <property type="term" value="C:lysosome"/>
    <property type="evidence" value="ECO:0007669"/>
    <property type="project" value="UniProtKB-SubCell"/>
</dbReference>
<dbReference type="Pfam" id="PF00400">
    <property type="entry name" value="WD40"/>
    <property type="match status" value="6"/>
</dbReference>
<evidence type="ECO:0000256" key="16">
    <source>
        <dbReference type="ARBA" id="ARBA00023242"/>
    </source>
</evidence>
<evidence type="ECO:0000313" key="21">
    <source>
        <dbReference type="Ensembl" id="ENSOCUP00000004736.3"/>
    </source>
</evidence>
<keyword evidence="15" id="KW-0458">Lysosome</keyword>
<dbReference type="InterPro" id="IPR015943">
    <property type="entry name" value="WD40/YVTN_repeat-like_dom_sf"/>
</dbReference>
<evidence type="ECO:0000256" key="5">
    <source>
        <dbReference type="ARBA" id="ARBA00006917"/>
    </source>
</evidence>
<keyword evidence="13" id="KW-0238">DNA-binding</keyword>
<dbReference type="PANTHER" id="PTHR19862:SF14">
    <property type="entry name" value="WD REPEAT-CONTAINING PROTEIN 48"/>
    <property type="match status" value="1"/>
</dbReference>
<evidence type="ECO:0000256" key="1">
    <source>
        <dbReference type="ARBA" id="ARBA00004123"/>
    </source>
</evidence>
<dbReference type="PANTHER" id="PTHR19862">
    <property type="entry name" value="WD REPEAT-CONTAINING PROTEIN 48"/>
    <property type="match status" value="1"/>
</dbReference>
<reference evidence="21 22" key="1">
    <citation type="journal article" date="2011" name="Nature">
        <title>A high-resolution map of human evolutionary constraint using 29 mammals.</title>
        <authorList>
            <person name="Lindblad-Toh K."/>
            <person name="Garber M."/>
            <person name="Zuk O."/>
            <person name="Lin M.F."/>
            <person name="Parker B.J."/>
            <person name="Washietl S."/>
            <person name="Kheradpour P."/>
            <person name="Ernst J."/>
            <person name="Jordan G."/>
            <person name="Mauceli E."/>
            <person name="Ward L.D."/>
            <person name="Lowe C.B."/>
            <person name="Holloway A.K."/>
            <person name="Clamp M."/>
            <person name="Gnerre S."/>
            <person name="Alfoldi J."/>
            <person name="Beal K."/>
            <person name="Chang J."/>
            <person name="Clawson H."/>
            <person name="Cuff J."/>
            <person name="Di Palma F."/>
            <person name="Fitzgerald S."/>
            <person name="Flicek P."/>
            <person name="Guttman M."/>
            <person name="Hubisz M.J."/>
            <person name="Jaffe D.B."/>
            <person name="Jungreis I."/>
            <person name="Kent W.J."/>
            <person name="Kostka D."/>
            <person name="Lara M."/>
            <person name="Martins A.L."/>
            <person name="Massingham T."/>
            <person name="Moltke I."/>
            <person name="Raney B.J."/>
            <person name="Rasmussen M.D."/>
            <person name="Robinson J."/>
            <person name="Stark A."/>
            <person name="Vilella A.J."/>
            <person name="Wen J."/>
            <person name="Xie X."/>
            <person name="Zody M.C."/>
            <person name="Baldwin J."/>
            <person name="Bloom T."/>
            <person name="Chin C.W."/>
            <person name="Heiman D."/>
            <person name="Nicol R."/>
            <person name="Nusbaum C."/>
            <person name="Young S."/>
            <person name="Wilkinson J."/>
            <person name="Worley K.C."/>
            <person name="Kovar C.L."/>
            <person name="Muzny D.M."/>
            <person name="Gibbs R.A."/>
            <person name="Cree A."/>
            <person name="Dihn H.H."/>
            <person name="Fowler G."/>
            <person name="Jhangiani S."/>
            <person name="Joshi V."/>
            <person name="Lee S."/>
            <person name="Lewis L.R."/>
            <person name="Nazareth L.V."/>
            <person name="Okwuonu G."/>
            <person name="Santibanez J."/>
            <person name="Warren W.C."/>
            <person name="Mardis E.R."/>
            <person name="Weinstock G.M."/>
            <person name="Wilson R.K."/>
            <person name="Delehaunty K."/>
            <person name="Dooling D."/>
            <person name="Fronik C."/>
            <person name="Fulton L."/>
            <person name="Fulton B."/>
            <person name="Graves T."/>
            <person name="Minx P."/>
            <person name="Sodergren E."/>
            <person name="Birney E."/>
            <person name="Margulies E.H."/>
            <person name="Herrero J."/>
            <person name="Green E.D."/>
            <person name="Haussler D."/>
            <person name="Siepel A."/>
            <person name="Goldman N."/>
            <person name="Pollard K.S."/>
            <person name="Pedersen J.S."/>
            <person name="Lander E.S."/>
            <person name="Kellis M."/>
        </authorList>
    </citation>
    <scope>NUCLEOTIDE SEQUENCE [LARGE SCALE GENOMIC DNA]</scope>
    <source>
        <strain evidence="21 22">Thorbecke inbred</strain>
    </source>
</reference>
<dbReference type="PROSITE" id="PS00678">
    <property type="entry name" value="WD_REPEATS_1"/>
    <property type="match status" value="1"/>
</dbReference>
<feature type="region of interest" description="Disordered" evidence="20">
    <location>
        <begin position="797"/>
        <end position="818"/>
    </location>
</feature>
<dbReference type="SUPFAM" id="SSF50978">
    <property type="entry name" value="WD40 repeat-like"/>
    <property type="match status" value="1"/>
</dbReference>
<evidence type="ECO:0000256" key="6">
    <source>
        <dbReference type="ARBA" id="ARBA00021209"/>
    </source>
</evidence>
<comment type="subcellular location">
    <subcellularLocation>
        <location evidence="3">Cytoplasm</location>
    </subcellularLocation>
    <subcellularLocation>
        <location evidence="4">Late endosome</location>
    </subcellularLocation>
    <subcellularLocation>
        <location evidence="2">Lysosome</location>
    </subcellularLocation>
    <subcellularLocation>
        <location evidence="1">Nucleus</location>
    </subcellularLocation>
</comment>
<feature type="repeat" description="WD" evidence="19">
    <location>
        <begin position="303"/>
        <end position="344"/>
    </location>
</feature>
<keyword evidence="7" id="KW-0963">Cytoplasm</keyword>
<dbReference type="CDD" id="cd17041">
    <property type="entry name" value="Ubl_WDR48"/>
    <property type="match status" value="1"/>
</dbReference>
<dbReference type="Pfam" id="PF11816">
    <property type="entry name" value="DUF3337"/>
    <property type="match status" value="1"/>
</dbReference>
<dbReference type="Proteomes" id="UP000001811">
    <property type="component" value="Chromosome 9"/>
</dbReference>
<feature type="repeat" description="WD" evidence="19">
    <location>
        <begin position="354"/>
        <end position="395"/>
    </location>
</feature>
<feature type="repeat" description="WD" evidence="19">
    <location>
        <begin position="261"/>
        <end position="302"/>
    </location>
</feature>
<protein>
    <recommendedName>
        <fullName evidence="6">WD repeat-containing protein 48</fullName>
    </recommendedName>
    <alternativeName>
        <fullName evidence="17">USP1-associated factor 1</fullName>
    </alternativeName>
</protein>
<dbReference type="InParanoid" id="G1SNZ2"/>
<keyword evidence="14" id="KW-0234">DNA repair</keyword>